<dbReference type="Pfam" id="PF00171">
    <property type="entry name" value="Aldedh"/>
    <property type="match status" value="1"/>
</dbReference>
<reference evidence="3 4" key="1">
    <citation type="submission" date="2020-01" db="EMBL/GenBank/DDBJ databases">
        <title>Insect and environment-associated Actinomycetes.</title>
        <authorList>
            <person name="Currrie C."/>
            <person name="Chevrette M."/>
            <person name="Carlson C."/>
            <person name="Stubbendieck R."/>
            <person name="Wendt-Pienkowski E."/>
        </authorList>
    </citation>
    <scope>NUCLEOTIDE SEQUENCE [LARGE SCALE GENOMIC DNA]</scope>
    <source>
        <strain evidence="3 4">SID10258</strain>
    </source>
</reference>
<dbReference type="SUPFAM" id="SSF53720">
    <property type="entry name" value="ALDH-like"/>
    <property type="match status" value="1"/>
</dbReference>
<sequence length="62" mass="6397">MRTLQNLIGGRWADARGDAFHAVVDPATEEVAARCPSGSPEDVRAAVDAAVAAQPAWAALPV</sequence>
<name>A0A6L9QA81_9ACTN</name>
<evidence type="ECO:0000256" key="1">
    <source>
        <dbReference type="ARBA" id="ARBA00023002"/>
    </source>
</evidence>
<evidence type="ECO:0000313" key="3">
    <source>
        <dbReference type="EMBL" id="NEA22321.1"/>
    </source>
</evidence>
<dbReference type="AlphaFoldDB" id="A0A6L9QA81"/>
<accession>A0A6L9QA81</accession>
<dbReference type="Gene3D" id="3.40.605.10">
    <property type="entry name" value="Aldehyde Dehydrogenase, Chain A, domain 1"/>
    <property type="match status" value="1"/>
</dbReference>
<feature type="non-terminal residue" evidence="3">
    <location>
        <position position="62"/>
    </location>
</feature>
<organism evidence="3 4">
    <name type="scientific">Actinomadura bangladeshensis</name>
    <dbReference type="NCBI Taxonomy" id="453573"/>
    <lineage>
        <taxon>Bacteria</taxon>
        <taxon>Bacillati</taxon>
        <taxon>Actinomycetota</taxon>
        <taxon>Actinomycetes</taxon>
        <taxon>Streptosporangiales</taxon>
        <taxon>Thermomonosporaceae</taxon>
        <taxon>Actinomadura</taxon>
    </lineage>
</organism>
<evidence type="ECO:0000259" key="2">
    <source>
        <dbReference type="Pfam" id="PF00171"/>
    </source>
</evidence>
<dbReference type="RefSeq" id="WP_163053966.1">
    <property type="nucleotide sequence ID" value="NZ_JAAGLI010000187.1"/>
</dbReference>
<dbReference type="GO" id="GO:0016491">
    <property type="term" value="F:oxidoreductase activity"/>
    <property type="evidence" value="ECO:0007669"/>
    <property type="project" value="UniProtKB-KW"/>
</dbReference>
<dbReference type="Proteomes" id="UP000475532">
    <property type="component" value="Unassembled WGS sequence"/>
</dbReference>
<protein>
    <submittedName>
        <fullName evidence="3">Aldehyde dehydrogenase family protein</fullName>
    </submittedName>
</protein>
<keyword evidence="1" id="KW-0560">Oxidoreductase</keyword>
<dbReference type="InterPro" id="IPR016161">
    <property type="entry name" value="Ald_DH/histidinol_DH"/>
</dbReference>
<dbReference type="EMBL" id="JAAGLI010000187">
    <property type="protein sequence ID" value="NEA22321.1"/>
    <property type="molecule type" value="Genomic_DNA"/>
</dbReference>
<feature type="domain" description="Aldehyde dehydrogenase" evidence="2">
    <location>
        <begin position="12"/>
        <end position="61"/>
    </location>
</feature>
<dbReference type="InterPro" id="IPR015590">
    <property type="entry name" value="Aldehyde_DH_dom"/>
</dbReference>
<gene>
    <name evidence="3" type="ORF">G3I70_07445</name>
</gene>
<dbReference type="InterPro" id="IPR016162">
    <property type="entry name" value="Ald_DH_N"/>
</dbReference>
<evidence type="ECO:0000313" key="4">
    <source>
        <dbReference type="Proteomes" id="UP000475532"/>
    </source>
</evidence>
<comment type="caution">
    <text evidence="3">The sequence shown here is derived from an EMBL/GenBank/DDBJ whole genome shotgun (WGS) entry which is preliminary data.</text>
</comment>
<proteinExistence type="predicted"/>